<name>A0A6J4UZK0_9BACT</name>
<organism evidence="2">
    <name type="scientific">uncultured Thermomicrobiales bacterium</name>
    <dbReference type="NCBI Taxonomy" id="1645740"/>
    <lineage>
        <taxon>Bacteria</taxon>
        <taxon>Pseudomonadati</taxon>
        <taxon>Thermomicrobiota</taxon>
        <taxon>Thermomicrobia</taxon>
        <taxon>Thermomicrobiales</taxon>
        <taxon>environmental samples</taxon>
    </lineage>
</organism>
<gene>
    <name evidence="2" type="ORF">AVDCRST_MAG33-1888</name>
</gene>
<reference evidence="2" key="1">
    <citation type="submission" date="2020-02" db="EMBL/GenBank/DDBJ databases">
        <authorList>
            <person name="Meier V. D."/>
        </authorList>
    </citation>
    <scope>NUCLEOTIDE SEQUENCE</scope>
    <source>
        <strain evidence="2">AVDCRST_MAG33</strain>
    </source>
</reference>
<dbReference type="AlphaFoldDB" id="A0A6J4UZK0"/>
<feature type="compositionally biased region" description="Basic and acidic residues" evidence="1">
    <location>
        <begin position="76"/>
        <end position="87"/>
    </location>
</feature>
<protein>
    <submittedName>
        <fullName evidence="2">Uncharacterized protein</fullName>
    </submittedName>
</protein>
<feature type="compositionally biased region" description="Basic and acidic residues" evidence="1">
    <location>
        <begin position="95"/>
        <end position="109"/>
    </location>
</feature>
<accession>A0A6J4UZK0</accession>
<sequence length="109" mass="11425">AFPLAGWSSSRAGPGRRPRIIPVPVYALRLAVGQSAAPDGSDGLRLGDRRAGVQRAPRALRGPAGSDLRFPPRGGRCPDGDADRHGSGDAGVAGRRPDRVGRGVRDRRL</sequence>
<dbReference type="EMBL" id="CADCWK010000205">
    <property type="protein sequence ID" value="CAA9563764.1"/>
    <property type="molecule type" value="Genomic_DNA"/>
</dbReference>
<feature type="non-terminal residue" evidence="2">
    <location>
        <position position="1"/>
    </location>
</feature>
<feature type="region of interest" description="Disordered" evidence="1">
    <location>
        <begin position="34"/>
        <end position="109"/>
    </location>
</feature>
<proteinExistence type="predicted"/>
<evidence type="ECO:0000256" key="1">
    <source>
        <dbReference type="SAM" id="MobiDB-lite"/>
    </source>
</evidence>
<evidence type="ECO:0000313" key="2">
    <source>
        <dbReference type="EMBL" id="CAA9563764.1"/>
    </source>
</evidence>
<feature type="non-terminal residue" evidence="2">
    <location>
        <position position="109"/>
    </location>
</feature>